<reference evidence="1" key="2">
    <citation type="submission" date="2023-04" db="EMBL/GenBank/DDBJ databases">
        <authorList>
            <person name="Bu L."/>
            <person name="Lu L."/>
            <person name="Laidemitt M.R."/>
            <person name="Zhang S.M."/>
            <person name="Mutuku M."/>
            <person name="Mkoji G."/>
            <person name="Steinauer M."/>
            <person name="Loker E.S."/>
        </authorList>
    </citation>
    <scope>NUCLEOTIDE SEQUENCE</scope>
    <source>
        <strain evidence="1">KasaAsao</strain>
        <tissue evidence="1">Whole Snail</tissue>
    </source>
</reference>
<gene>
    <name evidence="1" type="ORF">Bpfe_023952</name>
</gene>
<keyword evidence="2" id="KW-1185">Reference proteome</keyword>
<accession>A0AAD8B214</accession>
<dbReference type="EMBL" id="JASAOG010000163">
    <property type="protein sequence ID" value="KAK0046557.1"/>
    <property type="molecule type" value="Genomic_DNA"/>
</dbReference>
<evidence type="ECO:0000313" key="1">
    <source>
        <dbReference type="EMBL" id="KAK0046557.1"/>
    </source>
</evidence>
<sequence>DDKYCPDKQVIDCNLQRCYFRLIVRRGRLPLAMVFTRQSVADPVSLKDVVPVDAVK</sequence>
<name>A0AAD8B214_BIOPF</name>
<proteinExistence type="predicted"/>
<dbReference type="Proteomes" id="UP001233172">
    <property type="component" value="Unassembled WGS sequence"/>
</dbReference>
<feature type="non-terminal residue" evidence="1">
    <location>
        <position position="1"/>
    </location>
</feature>
<organism evidence="1 2">
    <name type="scientific">Biomphalaria pfeifferi</name>
    <name type="common">Bloodfluke planorb</name>
    <name type="synonym">Freshwater snail</name>
    <dbReference type="NCBI Taxonomy" id="112525"/>
    <lineage>
        <taxon>Eukaryota</taxon>
        <taxon>Metazoa</taxon>
        <taxon>Spiralia</taxon>
        <taxon>Lophotrochozoa</taxon>
        <taxon>Mollusca</taxon>
        <taxon>Gastropoda</taxon>
        <taxon>Heterobranchia</taxon>
        <taxon>Euthyneura</taxon>
        <taxon>Panpulmonata</taxon>
        <taxon>Hygrophila</taxon>
        <taxon>Lymnaeoidea</taxon>
        <taxon>Planorbidae</taxon>
        <taxon>Biomphalaria</taxon>
    </lineage>
</organism>
<evidence type="ECO:0000313" key="2">
    <source>
        <dbReference type="Proteomes" id="UP001233172"/>
    </source>
</evidence>
<protein>
    <submittedName>
        <fullName evidence="1">Uncharacterized protein</fullName>
    </submittedName>
</protein>
<dbReference type="AlphaFoldDB" id="A0AAD8B214"/>
<reference evidence="1" key="1">
    <citation type="journal article" date="2023" name="PLoS Negl. Trop. Dis.">
        <title>A genome sequence for Biomphalaria pfeifferi, the major vector snail for the human-infecting parasite Schistosoma mansoni.</title>
        <authorList>
            <person name="Bu L."/>
            <person name="Lu L."/>
            <person name="Laidemitt M.R."/>
            <person name="Zhang S.M."/>
            <person name="Mutuku M."/>
            <person name="Mkoji G."/>
            <person name="Steinauer M."/>
            <person name="Loker E.S."/>
        </authorList>
    </citation>
    <scope>NUCLEOTIDE SEQUENCE</scope>
    <source>
        <strain evidence="1">KasaAsao</strain>
    </source>
</reference>
<comment type="caution">
    <text evidence="1">The sequence shown here is derived from an EMBL/GenBank/DDBJ whole genome shotgun (WGS) entry which is preliminary data.</text>
</comment>